<dbReference type="Pfam" id="PF00535">
    <property type="entry name" value="Glycos_transf_2"/>
    <property type="match status" value="1"/>
</dbReference>
<proteinExistence type="inferred from homology"/>
<dbReference type="RefSeq" id="WP_286677980.1">
    <property type="nucleotide sequence ID" value="NZ_MNXI01000051.1"/>
</dbReference>
<gene>
    <name evidence="3" type="ORF">COY37_07340</name>
</gene>
<comment type="similarity">
    <text evidence="1">Belongs to the glycosyltransferase 2 family.</text>
</comment>
<dbReference type="InterPro" id="IPR050256">
    <property type="entry name" value="Glycosyltransferase_2"/>
</dbReference>
<accession>A0A2M7T726</accession>
<organism evidence="3 4">
    <name type="scientific">Candidatus Aquicultor secundus</name>
    <dbReference type="NCBI Taxonomy" id="1973895"/>
    <lineage>
        <taxon>Bacteria</taxon>
        <taxon>Bacillati</taxon>
        <taxon>Actinomycetota</taxon>
        <taxon>Candidatus Aquicultoria</taxon>
        <taxon>Candidatus Aquicultorales</taxon>
        <taxon>Candidatus Aquicultoraceae</taxon>
        <taxon>Candidatus Aquicultor</taxon>
    </lineage>
</organism>
<dbReference type="SUPFAM" id="SSF53448">
    <property type="entry name" value="Nucleotide-diphospho-sugar transferases"/>
    <property type="match status" value="1"/>
</dbReference>
<dbReference type="EMBL" id="PFNG01000173">
    <property type="protein sequence ID" value="PIZ37349.1"/>
    <property type="molecule type" value="Genomic_DNA"/>
</dbReference>
<dbReference type="InterPro" id="IPR029044">
    <property type="entry name" value="Nucleotide-diphossugar_trans"/>
</dbReference>
<dbReference type="Gene3D" id="3.90.550.10">
    <property type="entry name" value="Spore Coat Polysaccharide Biosynthesis Protein SpsA, Chain A"/>
    <property type="match status" value="1"/>
</dbReference>
<keyword evidence="3" id="KW-0328">Glycosyltransferase</keyword>
<dbReference type="AlphaFoldDB" id="A0A2M7T726"/>
<dbReference type="InterPro" id="IPR001173">
    <property type="entry name" value="Glyco_trans_2-like"/>
</dbReference>
<evidence type="ECO:0000256" key="1">
    <source>
        <dbReference type="ARBA" id="ARBA00006739"/>
    </source>
</evidence>
<dbReference type="GO" id="GO:0016757">
    <property type="term" value="F:glycosyltransferase activity"/>
    <property type="evidence" value="ECO:0007669"/>
    <property type="project" value="UniProtKB-KW"/>
</dbReference>
<dbReference type="PANTHER" id="PTHR48090">
    <property type="entry name" value="UNDECAPRENYL-PHOSPHATE 4-DEOXY-4-FORMAMIDO-L-ARABINOSE TRANSFERASE-RELATED"/>
    <property type="match status" value="1"/>
</dbReference>
<reference evidence="4" key="1">
    <citation type="submission" date="2017-09" db="EMBL/GenBank/DDBJ databases">
        <title>Depth-based differentiation of microbial function through sediment-hosted aquifers and enrichment of novel symbionts in the deep terrestrial subsurface.</title>
        <authorList>
            <person name="Probst A.J."/>
            <person name="Ladd B."/>
            <person name="Jarett J.K."/>
            <person name="Geller-Mcgrath D.E."/>
            <person name="Sieber C.M.K."/>
            <person name="Emerson J.B."/>
            <person name="Anantharaman K."/>
            <person name="Thomas B.C."/>
            <person name="Malmstrom R."/>
            <person name="Stieglmeier M."/>
            <person name="Klingl A."/>
            <person name="Woyke T."/>
            <person name="Ryan C.M."/>
            <person name="Banfield J.F."/>
        </authorList>
    </citation>
    <scope>NUCLEOTIDE SEQUENCE [LARGE SCALE GENOMIC DNA]</scope>
</reference>
<keyword evidence="3" id="KW-0808">Transferase</keyword>
<protein>
    <submittedName>
        <fullName evidence="3">Dolichol-phosphate mannosyltransferase</fullName>
    </submittedName>
</protein>
<dbReference type="Proteomes" id="UP000230956">
    <property type="component" value="Unassembled WGS sequence"/>
</dbReference>
<evidence type="ECO:0000313" key="3">
    <source>
        <dbReference type="EMBL" id="PIZ37349.1"/>
    </source>
</evidence>
<evidence type="ECO:0000313" key="4">
    <source>
        <dbReference type="Proteomes" id="UP000230956"/>
    </source>
</evidence>
<evidence type="ECO:0000259" key="2">
    <source>
        <dbReference type="Pfam" id="PF00535"/>
    </source>
</evidence>
<comment type="caution">
    <text evidence="3">The sequence shown here is derived from an EMBL/GenBank/DDBJ whole genome shotgun (WGS) entry which is preliminary data.</text>
</comment>
<feature type="domain" description="Glycosyltransferase 2-like" evidence="2">
    <location>
        <begin position="4"/>
        <end position="175"/>
    </location>
</feature>
<name>A0A2M7T726_9ACTN</name>
<sequence>MLYVVIPAYNEEGNLGILVEGIANMAQANGFAYTIIVVDDGSTDKTPDIIKELSAKYIILPLENQPNAGLGRTMAKGLKKAAEISADGDIIITLDGDATHDPVYMPPMIERIRQGNDIVIASRFAPGGVERGLSSFRKFLSRGSGTLLTAFFPTKGLRDYTCGYRAFRAEIIKQGFSKFGDGFIQETGFSVTPEILLKLRSLGAKIDEVGFMLKYDQKVGKSKIKVSRTIIQYLKMIIKFKLRGL</sequence>